<evidence type="ECO:0000313" key="1">
    <source>
        <dbReference type="EMBL" id="BBO71448.1"/>
    </source>
</evidence>
<accession>A0A5K7YRY3</accession>
<keyword evidence="2" id="KW-1185">Reference proteome</keyword>
<proteinExistence type="predicted"/>
<dbReference type="Proteomes" id="UP000427906">
    <property type="component" value="Chromosome"/>
</dbReference>
<dbReference type="KEGG" id="dalk:DSCA_53780"/>
<dbReference type="EMBL" id="AP021874">
    <property type="protein sequence ID" value="BBO71448.1"/>
    <property type="molecule type" value="Genomic_DNA"/>
</dbReference>
<name>A0A5K7YRY3_9BACT</name>
<organism evidence="1 2">
    <name type="scientific">Desulfosarcina alkanivorans</name>
    <dbReference type="NCBI Taxonomy" id="571177"/>
    <lineage>
        <taxon>Bacteria</taxon>
        <taxon>Pseudomonadati</taxon>
        <taxon>Thermodesulfobacteriota</taxon>
        <taxon>Desulfobacteria</taxon>
        <taxon>Desulfobacterales</taxon>
        <taxon>Desulfosarcinaceae</taxon>
        <taxon>Desulfosarcina</taxon>
    </lineage>
</organism>
<gene>
    <name evidence="1" type="ORF">DSCA_53780</name>
</gene>
<evidence type="ECO:0000313" key="2">
    <source>
        <dbReference type="Proteomes" id="UP000427906"/>
    </source>
</evidence>
<protein>
    <submittedName>
        <fullName evidence="1">Uncharacterized protein</fullName>
    </submittedName>
</protein>
<reference evidence="1 2" key="1">
    <citation type="submission" date="2019-11" db="EMBL/GenBank/DDBJ databases">
        <title>Comparative genomics of hydrocarbon-degrading Desulfosarcina strains.</title>
        <authorList>
            <person name="Watanabe M."/>
            <person name="Kojima H."/>
            <person name="Fukui M."/>
        </authorList>
    </citation>
    <scope>NUCLEOTIDE SEQUENCE [LARGE SCALE GENOMIC DNA]</scope>
    <source>
        <strain evidence="1 2">PL12</strain>
    </source>
</reference>
<dbReference type="AlphaFoldDB" id="A0A5K7YRY3"/>
<sequence length="52" mass="6131">MPDIKAFDYTFDRLADVIEDFLEKLDLKCYSLYVMDYGAPSVSDWLFDIRSV</sequence>